<dbReference type="SUPFAM" id="SSF51182">
    <property type="entry name" value="RmlC-like cupins"/>
    <property type="match status" value="1"/>
</dbReference>
<dbReference type="InterPro" id="IPR012093">
    <property type="entry name" value="Pirin"/>
</dbReference>
<reference evidence="5" key="1">
    <citation type="journal article" date="2019" name="Int. J. Syst. Evol. Microbiol.">
        <title>The Global Catalogue of Microorganisms (GCM) 10K type strain sequencing project: providing services to taxonomists for standard genome sequencing and annotation.</title>
        <authorList>
            <consortium name="The Broad Institute Genomics Platform"/>
            <consortium name="The Broad Institute Genome Sequencing Center for Infectious Disease"/>
            <person name="Wu L."/>
            <person name="Ma J."/>
        </authorList>
    </citation>
    <scope>NUCLEOTIDE SEQUENCE [LARGE SCALE GENOMIC DNA]</scope>
    <source>
        <strain evidence="5">NBRC 111756</strain>
    </source>
</reference>
<dbReference type="CDD" id="cd02910">
    <property type="entry name" value="cupin_Yhhw_N"/>
    <property type="match status" value="1"/>
</dbReference>
<dbReference type="InterPro" id="IPR011051">
    <property type="entry name" value="RmlC_Cupin_sf"/>
</dbReference>
<evidence type="ECO:0000313" key="4">
    <source>
        <dbReference type="EMBL" id="MFC6671961.1"/>
    </source>
</evidence>
<evidence type="ECO:0000256" key="2">
    <source>
        <dbReference type="RuleBase" id="RU003457"/>
    </source>
</evidence>
<organism evidence="4 5">
    <name type="scientific">Marinobacterium aestuariivivens</name>
    <dbReference type="NCBI Taxonomy" id="1698799"/>
    <lineage>
        <taxon>Bacteria</taxon>
        <taxon>Pseudomonadati</taxon>
        <taxon>Pseudomonadota</taxon>
        <taxon>Gammaproteobacteria</taxon>
        <taxon>Oceanospirillales</taxon>
        <taxon>Oceanospirillaceae</taxon>
        <taxon>Marinobacterium</taxon>
    </lineage>
</organism>
<comment type="similarity">
    <text evidence="1 2">Belongs to the pirin family.</text>
</comment>
<evidence type="ECO:0000256" key="1">
    <source>
        <dbReference type="ARBA" id="ARBA00008416"/>
    </source>
</evidence>
<dbReference type="PANTHER" id="PTHR43212:SF3">
    <property type="entry name" value="QUERCETIN 2,3-DIOXYGENASE"/>
    <property type="match status" value="1"/>
</dbReference>
<evidence type="ECO:0000313" key="5">
    <source>
        <dbReference type="Proteomes" id="UP001596422"/>
    </source>
</evidence>
<name>A0ABW2A3K5_9GAMM</name>
<keyword evidence="5" id="KW-1185">Reference proteome</keyword>
<dbReference type="Proteomes" id="UP001596422">
    <property type="component" value="Unassembled WGS sequence"/>
</dbReference>
<sequence>MIEIRYADERGRGNHGWLDSRHSFSFAGYYDPGQMGHSVLRVINEDRVAPGAGFGTHGHRNMEIISLVLEGALEHRDSEGNVHCLPAGEFQLMSAGSGIRHSEYNASGSEPVRFLQIWIEPDQLGGAPAISKRASAVTRD</sequence>
<dbReference type="InterPro" id="IPR014710">
    <property type="entry name" value="RmlC-like_jellyroll"/>
</dbReference>
<dbReference type="PANTHER" id="PTHR43212">
    <property type="entry name" value="QUERCETIN 2,3-DIOXYGENASE"/>
    <property type="match status" value="1"/>
</dbReference>
<feature type="domain" description="Pirin N-terminal" evidence="3">
    <location>
        <begin position="10"/>
        <end position="119"/>
    </location>
</feature>
<protein>
    <submittedName>
        <fullName evidence="4">Pirin family protein</fullName>
    </submittedName>
</protein>
<dbReference type="EMBL" id="JBHSWE010000001">
    <property type="protein sequence ID" value="MFC6671961.1"/>
    <property type="molecule type" value="Genomic_DNA"/>
</dbReference>
<comment type="caution">
    <text evidence="4">The sequence shown here is derived from an EMBL/GenBank/DDBJ whole genome shotgun (WGS) entry which is preliminary data.</text>
</comment>
<proteinExistence type="inferred from homology"/>
<evidence type="ECO:0000259" key="3">
    <source>
        <dbReference type="Pfam" id="PF02678"/>
    </source>
</evidence>
<dbReference type="InterPro" id="IPR003829">
    <property type="entry name" value="Pirin_N_dom"/>
</dbReference>
<gene>
    <name evidence="4" type="ORF">ACFQDL_19250</name>
</gene>
<dbReference type="RefSeq" id="WP_379910432.1">
    <property type="nucleotide sequence ID" value="NZ_JBHSWE010000001.1"/>
</dbReference>
<dbReference type="Pfam" id="PF02678">
    <property type="entry name" value="Pirin"/>
    <property type="match status" value="1"/>
</dbReference>
<accession>A0ABW2A3K5</accession>
<dbReference type="Gene3D" id="2.60.120.10">
    <property type="entry name" value="Jelly Rolls"/>
    <property type="match status" value="1"/>
</dbReference>